<evidence type="ECO:0000313" key="2">
    <source>
        <dbReference type="Proteomes" id="UP000202259"/>
    </source>
</evidence>
<organism evidence="1 2">
    <name type="scientific">Cognaticolwellia beringensis</name>
    <dbReference type="NCBI Taxonomy" id="1967665"/>
    <lineage>
        <taxon>Bacteria</taxon>
        <taxon>Pseudomonadati</taxon>
        <taxon>Pseudomonadota</taxon>
        <taxon>Gammaproteobacteria</taxon>
        <taxon>Alteromonadales</taxon>
        <taxon>Colwelliaceae</taxon>
        <taxon>Cognaticolwellia</taxon>
    </lineage>
</organism>
<name>A0A222G986_9GAMM</name>
<dbReference type="Gene3D" id="3.30.70.1290">
    <property type="entry name" value="Transposase IS200-like"/>
    <property type="match status" value="1"/>
</dbReference>
<sequence>MPKPRSQQISLSDTPYYHICSRTVRKAFLCGVDKETGVSYEHRRSWIEKRIFQLSQVFAIDVCAHAVMNNHVHLVLHVDSEQVKRWTTLDVLSRWHKLFKGTILTSKYQRDQSLTKFEMEMVEETAQIYKQRLIDISWFMRALNEPIARQANKEDKCTGHFWEGRFKSQALLDEGALLACMAYVDLNPVRSGIAPTPEQSSFTSIQLRIKAAIMGEQPTTLLPFTGNEYREKTSGISFSLRDYLTLVDETARVIRDDKRGAIDTKTANILSRLHISDESWLKLTTNFEGIFTGAVGTAEHLCEFTEHVGLKRTHGKANAQACLNSA</sequence>
<gene>
    <name evidence="1" type="ORF">B5D82_12175</name>
</gene>
<dbReference type="InterPro" id="IPR036515">
    <property type="entry name" value="Transposase_17_sf"/>
</dbReference>
<reference evidence="1 2" key="1">
    <citation type="submission" date="2017-08" db="EMBL/GenBank/DDBJ databases">
        <title>Complete genome of Colwellia sp. NB097-1, a psychrophile bacterium ioslated from Bering Sea.</title>
        <authorList>
            <person name="Chen X."/>
        </authorList>
    </citation>
    <scope>NUCLEOTIDE SEQUENCE [LARGE SCALE GENOMIC DNA]</scope>
    <source>
        <strain evidence="1 2">NB097-1</strain>
    </source>
</reference>
<dbReference type="OrthoDB" id="9814067at2"/>
<dbReference type="PANTHER" id="PTHR34322">
    <property type="entry name" value="TRANSPOSASE, Y1_TNP DOMAIN-CONTAINING"/>
    <property type="match status" value="1"/>
</dbReference>
<evidence type="ECO:0000313" key="1">
    <source>
        <dbReference type="EMBL" id="ASP48456.1"/>
    </source>
</evidence>
<proteinExistence type="predicted"/>
<keyword evidence="2" id="KW-1185">Reference proteome</keyword>
<dbReference type="SUPFAM" id="SSF143422">
    <property type="entry name" value="Transposase IS200-like"/>
    <property type="match status" value="1"/>
</dbReference>
<dbReference type="PANTHER" id="PTHR34322:SF2">
    <property type="entry name" value="TRANSPOSASE IS200-LIKE DOMAIN-CONTAINING PROTEIN"/>
    <property type="match status" value="1"/>
</dbReference>
<accession>A0A222G986</accession>
<dbReference type="EMBL" id="CP020465">
    <property type="protein sequence ID" value="ASP48456.1"/>
    <property type="molecule type" value="Genomic_DNA"/>
</dbReference>
<dbReference type="GO" id="GO:0003677">
    <property type="term" value="F:DNA binding"/>
    <property type="evidence" value="ECO:0007669"/>
    <property type="project" value="InterPro"/>
</dbReference>
<dbReference type="KEGG" id="cber:B5D82_12175"/>
<dbReference type="RefSeq" id="WP_081151864.1">
    <property type="nucleotide sequence ID" value="NZ_CP020465.1"/>
</dbReference>
<protein>
    <submittedName>
        <fullName evidence="1">Transposase</fullName>
    </submittedName>
</protein>
<dbReference type="GO" id="GO:0006313">
    <property type="term" value="P:DNA transposition"/>
    <property type="evidence" value="ECO:0007669"/>
    <property type="project" value="InterPro"/>
</dbReference>
<dbReference type="Proteomes" id="UP000202259">
    <property type="component" value="Chromosome"/>
</dbReference>
<dbReference type="GO" id="GO:0004803">
    <property type="term" value="F:transposase activity"/>
    <property type="evidence" value="ECO:0007669"/>
    <property type="project" value="InterPro"/>
</dbReference>
<dbReference type="AlphaFoldDB" id="A0A222G986"/>